<keyword evidence="1" id="KW-0812">Transmembrane</keyword>
<protein>
    <submittedName>
        <fullName evidence="2">Uncharacterized protein</fullName>
    </submittedName>
</protein>
<organism evidence="2">
    <name type="scientific">Podoviridae sp. ctrTt13</name>
    <dbReference type="NCBI Taxonomy" id="2825279"/>
    <lineage>
        <taxon>Viruses</taxon>
        <taxon>Duplodnaviria</taxon>
        <taxon>Heunggongvirae</taxon>
        <taxon>Uroviricota</taxon>
        <taxon>Caudoviricetes</taxon>
    </lineage>
</organism>
<name>A0A8S5NTS9_9CAUD</name>
<evidence type="ECO:0000313" key="2">
    <source>
        <dbReference type="EMBL" id="DAD97714.1"/>
    </source>
</evidence>
<keyword evidence="1" id="KW-1133">Transmembrane helix</keyword>
<keyword evidence="1" id="KW-0472">Membrane</keyword>
<evidence type="ECO:0000256" key="1">
    <source>
        <dbReference type="SAM" id="Phobius"/>
    </source>
</evidence>
<accession>A0A8S5NTS9</accession>
<dbReference type="EMBL" id="BK015247">
    <property type="protein sequence ID" value="DAD97714.1"/>
    <property type="molecule type" value="Genomic_DNA"/>
</dbReference>
<sequence length="120" mass="13710">MYIQVTNNPESPVLISRKLFKALNFPKGRNPSGFIQLARITGTDTFVIVKRTNADTFKTQCSMVSPVPNRNRRTPAMFYWTIPSLEYFLGITGITIITSVILKVEEVKNDNLTYYKICNK</sequence>
<reference evidence="2" key="1">
    <citation type="journal article" date="2021" name="Proc. Natl. Acad. Sci. U.S.A.">
        <title>A Catalog of Tens of Thousands of Viruses from Human Metagenomes Reveals Hidden Associations with Chronic Diseases.</title>
        <authorList>
            <person name="Tisza M.J."/>
            <person name="Buck C.B."/>
        </authorList>
    </citation>
    <scope>NUCLEOTIDE SEQUENCE</scope>
    <source>
        <strain evidence="2">CtrTt13</strain>
    </source>
</reference>
<feature type="transmembrane region" description="Helical" evidence="1">
    <location>
        <begin position="78"/>
        <end position="102"/>
    </location>
</feature>
<proteinExistence type="predicted"/>